<dbReference type="Pfam" id="PF00512">
    <property type="entry name" value="HisKA"/>
    <property type="match status" value="1"/>
</dbReference>
<keyword evidence="9" id="KW-0418">Kinase</keyword>
<dbReference type="Gene3D" id="1.10.8.500">
    <property type="entry name" value="HAMP domain in histidine kinase"/>
    <property type="match status" value="1"/>
</dbReference>
<evidence type="ECO:0000256" key="13">
    <source>
        <dbReference type="ARBA" id="ARBA00023136"/>
    </source>
</evidence>
<keyword evidence="7 14" id="KW-0812">Transmembrane</keyword>
<evidence type="ECO:0000256" key="6">
    <source>
        <dbReference type="ARBA" id="ARBA00022679"/>
    </source>
</evidence>
<dbReference type="SUPFAM" id="SSF158472">
    <property type="entry name" value="HAMP domain-like"/>
    <property type="match status" value="1"/>
</dbReference>
<dbReference type="PANTHER" id="PTHR45528">
    <property type="entry name" value="SENSOR HISTIDINE KINASE CPXA"/>
    <property type="match status" value="1"/>
</dbReference>
<dbReference type="SUPFAM" id="SSF55874">
    <property type="entry name" value="ATPase domain of HSP90 chaperone/DNA topoisomerase II/histidine kinase"/>
    <property type="match status" value="1"/>
</dbReference>
<keyword evidence="6" id="KW-0808">Transferase</keyword>
<dbReference type="Proteomes" id="UP001330749">
    <property type="component" value="Unassembled WGS sequence"/>
</dbReference>
<dbReference type="EC" id="2.7.13.3" evidence="3"/>
<dbReference type="SMART" id="SM00304">
    <property type="entry name" value="HAMP"/>
    <property type="match status" value="1"/>
</dbReference>
<dbReference type="InterPro" id="IPR036890">
    <property type="entry name" value="HATPase_C_sf"/>
</dbReference>
<dbReference type="InterPro" id="IPR036097">
    <property type="entry name" value="HisK_dim/P_sf"/>
</dbReference>
<dbReference type="InterPro" id="IPR003594">
    <property type="entry name" value="HATPase_dom"/>
</dbReference>
<keyword evidence="11 14" id="KW-1133">Transmembrane helix</keyword>
<evidence type="ECO:0000256" key="12">
    <source>
        <dbReference type="ARBA" id="ARBA00023012"/>
    </source>
</evidence>
<keyword evidence="13 14" id="KW-0472">Membrane</keyword>
<dbReference type="Pfam" id="PF23846">
    <property type="entry name" value="Cache_WalK"/>
    <property type="match status" value="1"/>
</dbReference>
<evidence type="ECO:0000259" key="16">
    <source>
        <dbReference type="PROSITE" id="PS50885"/>
    </source>
</evidence>
<comment type="catalytic activity">
    <reaction evidence="1">
        <text>ATP + protein L-histidine = ADP + protein N-phospho-L-histidine.</text>
        <dbReference type="EC" id="2.7.13.3"/>
    </reaction>
</comment>
<proteinExistence type="predicted"/>
<dbReference type="PROSITE" id="PS50885">
    <property type="entry name" value="HAMP"/>
    <property type="match status" value="1"/>
</dbReference>
<dbReference type="InterPro" id="IPR003661">
    <property type="entry name" value="HisK_dim/P_dom"/>
</dbReference>
<evidence type="ECO:0000256" key="10">
    <source>
        <dbReference type="ARBA" id="ARBA00022840"/>
    </source>
</evidence>
<comment type="caution">
    <text evidence="17">The sequence shown here is derived from an EMBL/GenBank/DDBJ whole genome shotgun (WGS) entry which is preliminary data.</text>
</comment>
<evidence type="ECO:0000256" key="1">
    <source>
        <dbReference type="ARBA" id="ARBA00000085"/>
    </source>
</evidence>
<dbReference type="InterPro" id="IPR050398">
    <property type="entry name" value="HssS/ArlS-like"/>
</dbReference>
<dbReference type="GO" id="GO:0005524">
    <property type="term" value="F:ATP binding"/>
    <property type="evidence" value="ECO:0007669"/>
    <property type="project" value="UniProtKB-KW"/>
</dbReference>
<dbReference type="CDD" id="cd00082">
    <property type="entry name" value="HisKA"/>
    <property type="match status" value="1"/>
</dbReference>
<reference evidence="17 18" key="1">
    <citation type="submission" date="2023-03" db="EMBL/GenBank/DDBJ databases">
        <title>Bacillus Genome Sequencing.</title>
        <authorList>
            <person name="Dunlap C."/>
        </authorList>
    </citation>
    <scope>NUCLEOTIDE SEQUENCE [LARGE SCALE GENOMIC DNA]</scope>
    <source>
        <strain evidence="17 18">B-14544</strain>
    </source>
</reference>
<comment type="subcellular location">
    <subcellularLocation>
        <location evidence="2">Cell membrane</location>
        <topology evidence="2">Multi-pass membrane protein</topology>
    </subcellularLocation>
</comment>
<protein>
    <recommendedName>
        <fullName evidence="3">histidine kinase</fullName>
        <ecNumber evidence="3">2.7.13.3</ecNumber>
    </recommendedName>
</protein>
<dbReference type="SMART" id="SM00388">
    <property type="entry name" value="HisKA"/>
    <property type="match status" value="1"/>
</dbReference>
<dbReference type="RefSeq" id="WP_327966777.1">
    <property type="nucleotide sequence ID" value="NZ_JARMQG010000052.1"/>
</dbReference>
<gene>
    <name evidence="17" type="ORF">P4447_04930</name>
</gene>
<evidence type="ECO:0000313" key="18">
    <source>
        <dbReference type="Proteomes" id="UP001330749"/>
    </source>
</evidence>
<sequence>MKKGIKRRVVWSYLVLIIFSVALFEAIILFALRVYYVDGIKQTLRDQGRLFSSYYEQELINNELLNDPGKLLNQYRLSVSAEVQLIDVKGNIIADTHQNNKKSISDYEDVKSALSGGTGYLDTNAADGERILYVTQPLKRGSTVIGAIRFTTSMERLNHVFSKNMLILLSFGGIVILTAAIISFFLANTITKPISAITKAAEQMASGKFATRIKKENEDEIGKLADTLNYMAIQIEKHEQLKNEFIASVSHELRTPLTSIKGWAVTLNSMSEEDFFRDGLEIISTESDRLNQLLNDLLDFSSLSSGKLPLVFENVTLPPLLQQVIHQLTPRAQRQGIKLTGQIDEELEPILADQNRLKQVLMNLLDNAFKFTPYGGTIIVMLKSKGKEAIIKVIDSGRGISEEDLQLVKKKFYKGKSKGAGSGLGLAIVDEIIQAHRGKFLLSSRNGGGTTAEIRLPLQ</sequence>
<feature type="transmembrane region" description="Helical" evidence="14">
    <location>
        <begin position="166"/>
        <end position="187"/>
    </location>
</feature>
<evidence type="ECO:0000256" key="4">
    <source>
        <dbReference type="ARBA" id="ARBA00022475"/>
    </source>
</evidence>
<keyword evidence="8" id="KW-0547">Nucleotide-binding</keyword>
<evidence type="ECO:0000256" key="9">
    <source>
        <dbReference type="ARBA" id="ARBA00022777"/>
    </source>
</evidence>
<dbReference type="PRINTS" id="PR00344">
    <property type="entry name" value="BCTRLSENSOR"/>
</dbReference>
<dbReference type="InterPro" id="IPR003660">
    <property type="entry name" value="HAMP_dom"/>
</dbReference>
<evidence type="ECO:0000256" key="14">
    <source>
        <dbReference type="SAM" id="Phobius"/>
    </source>
</evidence>
<feature type="domain" description="Histidine kinase" evidence="15">
    <location>
        <begin position="248"/>
        <end position="459"/>
    </location>
</feature>
<keyword evidence="12" id="KW-0902">Two-component regulatory system</keyword>
<dbReference type="SUPFAM" id="SSF47384">
    <property type="entry name" value="Homodimeric domain of signal transducing histidine kinase"/>
    <property type="match status" value="1"/>
</dbReference>
<accession>A0ABU6N9D1</accession>
<dbReference type="Gene3D" id="1.10.287.130">
    <property type="match status" value="1"/>
</dbReference>
<evidence type="ECO:0000259" key="15">
    <source>
        <dbReference type="PROSITE" id="PS50109"/>
    </source>
</evidence>
<dbReference type="PANTHER" id="PTHR45528:SF1">
    <property type="entry name" value="SENSOR HISTIDINE KINASE CPXA"/>
    <property type="match status" value="1"/>
</dbReference>
<dbReference type="InterPro" id="IPR004358">
    <property type="entry name" value="Sig_transdc_His_kin-like_C"/>
</dbReference>
<dbReference type="InterPro" id="IPR005467">
    <property type="entry name" value="His_kinase_dom"/>
</dbReference>
<dbReference type="Gene3D" id="3.30.565.10">
    <property type="entry name" value="Histidine kinase-like ATPase, C-terminal domain"/>
    <property type="match status" value="1"/>
</dbReference>
<evidence type="ECO:0000256" key="8">
    <source>
        <dbReference type="ARBA" id="ARBA00022741"/>
    </source>
</evidence>
<dbReference type="Gene3D" id="3.30.450.20">
    <property type="entry name" value="PAS domain"/>
    <property type="match status" value="1"/>
</dbReference>
<feature type="transmembrane region" description="Helical" evidence="14">
    <location>
        <begin position="12"/>
        <end position="36"/>
    </location>
</feature>
<name>A0ABU6N9D1_9BACI</name>
<evidence type="ECO:0000256" key="5">
    <source>
        <dbReference type="ARBA" id="ARBA00022553"/>
    </source>
</evidence>
<keyword evidence="4" id="KW-1003">Cell membrane</keyword>
<keyword evidence="18" id="KW-1185">Reference proteome</keyword>
<dbReference type="PROSITE" id="PS50109">
    <property type="entry name" value="HIS_KIN"/>
    <property type="match status" value="1"/>
</dbReference>
<dbReference type="Pfam" id="PF02518">
    <property type="entry name" value="HATPase_c"/>
    <property type="match status" value="1"/>
</dbReference>
<keyword evidence="5" id="KW-0597">Phosphoprotein</keyword>
<evidence type="ECO:0000256" key="11">
    <source>
        <dbReference type="ARBA" id="ARBA00022989"/>
    </source>
</evidence>
<keyword evidence="10 17" id="KW-0067">ATP-binding</keyword>
<evidence type="ECO:0000256" key="7">
    <source>
        <dbReference type="ARBA" id="ARBA00022692"/>
    </source>
</evidence>
<dbReference type="EMBL" id="JARMQG010000052">
    <property type="protein sequence ID" value="MED3561858.1"/>
    <property type="molecule type" value="Genomic_DNA"/>
</dbReference>
<dbReference type="InterPro" id="IPR057640">
    <property type="entry name" value="Cache_WalK"/>
</dbReference>
<feature type="domain" description="HAMP" evidence="16">
    <location>
        <begin position="188"/>
        <end position="240"/>
    </location>
</feature>
<organism evidence="17 18">
    <name type="scientific">Bacillus xiapuensis</name>
    <dbReference type="NCBI Taxonomy" id="2014075"/>
    <lineage>
        <taxon>Bacteria</taxon>
        <taxon>Bacillati</taxon>
        <taxon>Bacillota</taxon>
        <taxon>Bacilli</taxon>
        <taxon>Bacillales</taxon>
        <taxon>Bacillaceae</taxon>
        <taxon>Bacillus</taxon>
    </lineage>
</organism>
<evidence type="ECO:0000256" key="2">
    <source>
        <dbReference type="ARBA" id="ARBA00004651"/>
    </source>
</evidence>
<evidence type="ECO:0000313" key="17">
    <source>
        <dbReference type="EMBL" id="MED3561858.1"/>
    </source>
</evidence>
<evidence type="ECO:0000256" key="3">
    <source>
        <dbReference type="ARBA" id="ARBA00012438"/>
    </source>
</evidence>
<dbReference type="CDD" id="cd06225">
    <property type="entry name" value="HAMP"/>
    <property type="match status" value="1"/>
</dbReference>
<dbReference type="Pfam" id="PF00672">
    <property type="entry name" value="HAMP"/>
    <property type="match status" value="1"/>
</dbReference>
<dbReference type="SMART" id="SM00387">
    <property type="entry name" value="HATPase_c"/>
    <property type="match status" value="1"/>
</dbReference>